<evidence type="ECO:0000313" key="3">
    <source>
        <dbReference type="Proteomes" id="UP000007015"/>
    </source>
</evidence>
<dbReference type="Gramene" id="BGIOSGA017533-TA">
    <property type="protein sequence ID" value="BGIOSGA017533-PA"/>
    <property type="gene ID" value="BGIOSGA017533"/>
</dbReference>
<feature type="region of interest" description="Disordered" evidence="1">
    <location>
        <begin position="59"/>
        <end position="103"/>
    </location>
</feature>
<feature type="compositionally biased region" description="Basic and acidic residues" evidence="1">
    <location>
        <begin position="79"/>
        <end position="97"/>
    </location>
</feature>
<organism evidence="2 3">
    <name type="scientific">Oryza sativa subsp. indica</name>
    <name type="common">Rice</name>
    <dbReference type="NCBI Taxonomy" id="39946"/>
    <lineage>
        <taxon>Eukaryota</taxon>
        <taxon>Viridiplantae</taxon>
        <taxon>Streptophyta</taxon>
        <taxon>Embryophyta</taxon>
        <taxon>Tracheophyta</taxon>
        <taxon>Spermatophyta</taxon>
        <taxon>Magnoliopsida</taxon>
        <taxon>Liliopsida</taxon>
        <taxon>Poales</taxon>
        <taxon>Poaceae</taxon>
        <taxon>BOP clade</taxon>
        <taxon>Oryzoideae</taxon>
        <taxon>Oryzeae</taxon>
        <taxon>Oryzinae</taxon>
        <taxon>Oryza</taxon>
        <taxon>Oryza sativa</taxon>
    </lineage>
</organism>
<accession>A2Y7N6</accession>
<name>A2Y7N6_ORYSI</name>
<sequence length="103" mass="11112">MVGGPGWAGRTFWPSIPICPTIIPSIPSSGCDGSSYRLVAQATNQHAAEAFGEKAAMGGGIQPFKRGDGDGNLLQPLENGEHRPLGWRRTDLEDAHPHPQWWP</sequence>
<reference evidence="2 3" key="1">
    <citation type="journal article" date="2005" name="PLoS Biol.">
        <title>The genomes of Oryza sativa: a history of duplications.</title>
        <authorList>
            <person name="Yu J."/>
            <person name="Wang J."/>
            <person name="Lin W."/>
            <person name="Li S."/>
            <person name="Li H."/>
            <person name="Zhou J."/>
            <person name="Ni P."/>
            <person name="Dong W."/>
            <person name="Hu S."/>
            <person name="Zeng C."/>
            <person name="Zhang J."/>
            <person name="Zhang Y."/>
            <person name="Li R."/>
            <person name="Xu Z."/>
            <person name="Li S."/>
            <person name="Li X."/>
            <person name="Zheng H."/>
            <person name="Cong L."/>
            <person name="Lin L."/>
            <person name="Yin J."/>
            <person name="Geng J."/>
            <person name="Li G."/>
            <person name="Shi J."/>
            <person name="Liu J."/>
            <person name="Lv H."/>
            <person name="Li J."/>
            <person name="Wang J."/>
            <person name="Deng Y."/>
            <person name="Ran L."/>
            <person name="Shi X."/>
            <person name="Wang X."/>
            <person name="Wu Q."/>
            <person name="Li C."/>
            <person name="Ren X."/>
            <person name="Wang J."/>
            <person name="Wang X."/>
            <person name="Li D."/>
            <person name="Liu D."/>
            <person name="Zhang X."/>
            <person name="Ji Z."/>
            <person name="Zhao W."/>
            <person name="Sun Y."/>
            <person name="Zhang Z."/>
            <person name="Bao J."/>
            <person name="Han Y."/>
            <person name="Dong L."/>
            <person name="Ji J."/>
            <person name="Chen P."/>
            <person name="Wu S."/>
            <person name="Liu J."/>
            <person name="Xiao Y."/>
            <person name="Bu D."/>
            <person name="Tan J."/>
            <person name="Yang L."/>
            <person name="Ye C."/>
            <person name="Zhang J."/>
            <person name="Xu J."/>
            <person name="Zhou Y."/>
            <person name="Yu Y."/>
            <person name="Zhang B."/>
            <person name="Zhuang S."/>
            <person name="Wei H."/>
            <person name="Liu B."/>
            <person name="Lei M."/>
            <person name="Yu H."/>
            <person name="Li Y."/>
            <person name="Xu H."/>
            <person name="Wei S."/>
            <person name="He X."/>
            <person name="Fang L."/>
            <person name="Zhang Z."/>
            <person name="Zhang Y."/>
            <person name="Huang X."/>
            <person name="Su Z."/>
            <person name="Tong W."/>
            <person name="Li J."/>
            <person name="Tong Z."/>
            <person name="Li S."/>
            <person name="Ye J."/>
            <person name="Wang L."/>
            <person name="Fang L."/>
            <person name="Lei T."/>
            <person name="Chen C."/>
            <person name="Chen H."/>
            <person name="Xu Z."/>
            <person name="Li H."/>
            <person name="Huang H."/>
            <person name="Zhang F."/>
            <person name="Xu H."/>
            <person name="Li N."/>
            <person name="Zhao C."/>
            <person name="Li S."/>
            <person name="Dong L."/>
            <person name="Huang Y."/>
            <person name="Li L."/>
            <person name="Xi Y."/>
            <person name="Qi Q."/>
            <person name="Li W."/>
            <person name="Zhang B."/>
            <person name="Hu W."/>
            <person name="Zhang Y."/>
            <person name="Tian X."/>
            <person name="Jiao Y."/>
            <person name="Liang X."/>
            <person name="Jin J."/>
            <person name="Gao L."/>
            <person name="Zheng W."/>
            <person name="Hao B."/>
            <person name="Liu S."/>
            <person name="Wang W."/>
            <person name="Yuan L."/>
            <person name="Cao M."/>
            <person name="McDermott J."/>
            <person name="Samudrala R."/>
            <person name="Wang J."/>
            <person name="Wong G.K."/>
            <person name="Yang H."/>
        </authorList>
    </citation>
    <scope>NUCLEOTIDE SEQUENCE [LARGE SCALE GENOMIC DNA]</scope>
    <source>
        <strain evidence="3">cv. 93-11</strain>
    </source>
</reference>
<evidence type="ECO:0000313" key="2">
    <source>
        <dbReference type="EMBL" id="EAY99096.1"/>
    </source>
</evidence>
<dbReference type="AlphaFoldDB" id="A2Y7N6"/>
<evidence type="ECO:0000256" key="1">
    <source>
        <dbReference type="SAM" id="MobiDB-lite"/>
    </source>
</evidence>
<keyword evidence="3" id="KW-1185">Reference proteome</keyword>
<dbReference type="Proteomes" id="UP000007015">
    <property type="component" value="Chromosome 5"/>
</dbReference>
<dbReference type="EMBL" id="CM000130">
    <property type="protein sequence ID" value="EAY99096.1"/>
    <property type="molecule type" value="Genomic_DNA"/>
</dbReference>
<gene>
    <name evidence="2" type="ORF">OsI_21055</name>
</gene>
<proteinExistence type="predicted"/>
<dbReference type="HOGENOM" id="CLU_2268251_0_0_1"/>
<protein>
    <submittedName>
        <fullName evidence="2">Uncharacterized protein</fullName>
    </submittedName>
</protein>